<keyword evidence="7" id="KW-1185">Reference proteome</keyword>
<dbReference type="SMART" id="SM00419">
    <property type="entry name" value="HTH_CRP"/>
    <property type="match status" value="1"/>
</dbReference>
<dbReference type="SUPFAM" id="SSF46785">
    <property type="entry name" value="Winged helix' DNA-binding domain"/>
    <property type="match status" value="1"/>
</dbReference>
<dbReference type="InterPro" id="IPR036390">
    <property type="entry name" value="WH_DNA-bd_sf"/>
</dbReference>
<evidence type="ECO:0000256" key="3">
    <source>
        <dbReference type="ARBA" id="ARBA00023163"/>
    </source>
</evidence>
<dbReference type="GO" id="GO:0003700">
    <property type="term" value="F:DNA-binding transcription factor activity"/>
    <property type="evidence" value="ECO:0007669"/>
    <property type="project" value="TreeGrafter"/>
</dbReference>
<dbReference type="InterPro" id="IPR000595">
    <property type="entry name" value="cNMP-bd_dom"/>
</dbReference>
<dbReference type="InterPro" id="IPR050397">
    <property type="entry name" value="Env_Response_Regulators"/>
</dbReference>
<dbReference type="AlphaFoldDB" id="Q896V2"/>
<dbReference type="InterPro" id="IPR012318">
    <property type="entry name" value="HTH_CRP"/>
</dbReference>
<keyword evidence="1" id="KW-0805">Transcription regulation</keyword>
<dbReference type="EMBL" id="AE015927">
    <property type="protein sequence ID" value="AAO35488.1"/>
    <property type="molecule type" value="Genomic_DNA"/>
</dbReference>
<evidence type="ECO:0000313" key="7">
    <source>
        <dbReference type="Proteomes" id="UP000001412"/>
    </source>
</evidence>
<dbReference type="InterPro" id="IPR014710">
    <property type="entry name" value="RmlC-like_jellyroll"/>
</dbReference>
<dbReference type="InterPro" id="IPR018490">
    <property type="entry name" value="cNMP-bd_dom_sf"/>
</dbReference>
<feature type="domain" description="HTH crp-type" evidence="5">
    <location>
        <begin position="157"/>
        <end position="225"/>
    </location>
</feature>
<protein>
    <submittedName>
        <fullName evidence="6">Transcriptional regulatory protein</fullName>
    </submittedName>
</protein>
<evidence type="ECO:0000256" key="2">
    <source>
        <dbReference type="ARBA" id="ARBA00023125"/>
    </source>
</evidence>
<evidence type="ECO:0000259" key="4">
    <source>
        <dbReference type="PROSITE" id="PS50042"/>
    </source>
</evidence>
<dbReference type="CDD" id="cd00038">
    <property type="entry name" value="CAP_ED"/>
    <property type="match status" value="1"/>
</dbReference>
<evidence type="ECO:0000256" key="1">
    <source>
        <dbReference type="ARBA" id="ARBA00023015"/>
    </source>
</evidence>
<reference evidence="6 7" key="1">
    <citation type="journal article" date="2003" name="Proc. Natl. Acad. Sci. U.S.A.">
        <title>The genome sequence of Clostridium tetani, the causative agent of tetanus disease.</title>
        <authorList>
            <person name="Brueggemann H."/>
            <person name="Baumer S."/>
            <person name="Fricke W.F."/>
            <person name="Wiezer A."/>
            <person name="Liesegang H."/>
            <person name="Decker I."/>
            <person name="Herzberg C."/>
            <person name="Martinez-Arias R."/>
            <person name="Merkl R."/>
            <person name="Henne A."/>
            <person name="Gottschalk G."/>
        </authorList>
    </citation>
    <scope>NUCLEOTIDE SEQUENCE [LARGE SCALE GENOMIC DNA]</scope>
    <source>
        <strain evidence="7">Massachusetts / E88</strain>
    </source>
</reference>
<feature type="domain" description="Cyclic nucleotide-binding" evidence="4">
    <location>
        <begin position="20"/>
        <end position="125"/>
    </location>
</feature>
<gene>
    <name evidence="6" type="ordered locus">CTC_00896</name>
</gene>
<dbReference type="PANTHER" id="PTHR24567">
    <property type="entry name" value="CRP FAMILY TRANSCRIPTIONAL REGULATORY PROTEIN"/>
    <property type="match status" value="1"/>
</dbReference>
<sequence length="228" mass="26473">MRWYMMIIENYIQAINNMELFKEFTEKELIKIFKTNNYFIEKYKKSTIIHLQNEICNTMDIILSGRVSVQNIDKNGNILTISNFTSGDILAANLIFSNKNCYPMTVLAISDVIILHLNKELILQLCQTNIGFLKSLIKSISNKTITLTNKINSISLKSIRECIIDFLTYEYYLQNSNIIKLNMSKKDLAERFGIQRPSLSRELNKMRKDGLLEYDAKTITIKDMSIIT</sequence>
<dbReference type="PROSITE" id="PS50042">
    <property type="entry name" value="CNMP_BINDING_3"/>
    <property type="match status" value="1"/>
</dbReference>
<dbReference type="GO" id="GO:0003677">
    <property type="term" value="F:DNA binding"/>
    <property type="evidence" value="ECO:0007669"/>
    <property type="project" value="UniProtKB-KW"/>
</dbReference>
<dbReference type="HOGENOM" id="CLU_075053_4_1_9"/>
<dbReference type="SUPFAM" id="SSF51206">
    <property type="entry name" value="cAMP-binding domain-like"/>
    <property type="match status" value="1"/>
</dbReference>
<dbReference type="Proteomes" id="UP000001412">
    <property type="component" value="Chromosome"/>
</dbReference>
<accession>Q896V2</accession>
<dbReference type="Gene3D" id="2.60.120.10">
    <property type="entry name" value="Jelly Rolls"/>
    <property type="match status" value="1"/>
</dbReference>
<organism evidence="6 7">
    <name type="scientific">Clostridium tetani (strain Massachusetts / E88)</name>
    <dbReference type="NCBI Taxonomy" id="212717"/>
    <lineage>
        <taxon>Bacteria</taxon>
        <taxon>Bacillati</taxon>
        <taxon>Bacillota</taxon>
        <taxon>Clostridia</taxon>
        <taxon>Eubacteriales</taxon>
        <taxon>Clostridiaceae</taxon>
        <taxon>Clostridium</taxon>
    </lineage>
</organism>
<proteinExistence type="predicted"/>
<keyword evidence="3" id="KW-0804">Transcription</keyword>
<dbReference type="STRING" id="212717.CTC_00896"/>
<dbReference type="PANTHER" id="PTHR24567:SF58">
    <property type="entry name" value="CYCLIC AMP-BINDING REGULATORY PROTEIN"/>
    <property type="match status" value="1"/>
</dbReference>
<dbReference type="Pfam" id="PF13545">
    <property type="entry name" value="HTH_Crp_2"/>
    <property type="match status" value="1"/>
</dbReference>
<dbReference type="KEGG" id="ctc:CTC_00896"/>
<dbReference type="PROSITE" id="PS51063">
    <property type="entry name" value="HTH_CRP_2"/>
    <property type="match status" value="1"/>
</dbReference>
<evidence type="ECO:0000259" key="5">
    <source>
        <dbReference type="PROSITE" id="PS51063"/>
    </source>
</evidence>
<keyword evidence="2" id="KW-0238">DNA-binding</keyword>
<evidence type="ECO:0000313" key="6">
    <source>
        <dbReference type="EMBL" id="AAO35488.1"/>
    </source>
</evidence>
<dbReference type="Pfam" id="PF00027">
    <property type="entry name" value="cNMP_binding"/>
    <property type="match status" value="1"/>
</dbReference>
<name>Q896V2_CLOTE</name>
<dbReference type="GO" id="GO:0005829">
    <property type="term" value="C:cytosol"/>
    <property type="evidence" value="ECO:0007669"/>
    <property type="project" value="TreeGrafter"/>
</dbReference>